<evidence type="ECO:0000256" key="4">
    <source>
        <dbReference type="ARBA" id="ARBA00023136"/>
    </source>
</evidence>
<evidence type="ECO:0000259" key="7">
    <source>
        <dbReference type="Pfam" id="PF03151"/>
    </source>
</evidence>
<keyword evidence="2 6" id="KW-0812">Transmembrane</keyword>
<keyword evidence="9" id="KW-1185">Reference proteome</keyword>
<keyword evidence="4 6" id="KW-0472">Membrane</keyword>
<feature type="transmembrane region" description="Helical" evidence="6">
    <location>
        <begin position="497"/>
        <end position="520"/>
    </location>
</feature>
<protein>
    <submittedName>
        <fullName evidence="8">UDP-N-acetylglucosamine/UDP-glucose/GDP-mannose transporter</fullName>
    </submittedName>
</protein>
<evidence type="ECO:0000313" key="8">
    <source>
        <dbReference type="EMBL" id="TSL22044.1"/>
    </source>
</evidence>
<dbReference type="AlphaFoldDB" id="A0A556TY10"/>
<evidence type="ECO:0000256" key="3">
    <source>
        <dbReference type="ARBA" id="ARBA00022989"/>
    </source>
</evidence>
<dbReference type="Proteomes" id="UP000319801">
    <property type="component" value="Unassembled WGS sequence"/>
</dbReference>
<accession>A0A556TY10</accession>
<evidence type="ECO:0000313" key="9">
    <source>
        <dbReference type="Proteomes" id="UP000319801"/>
    </source>
</evidence>
<dbReference type="PANTHER" id="PTHR11132">
    <property type="entry name" value="SOLUTE CARRIER FAMILY 35"/>
    <property type="match status" value="1"/>
</dbReference>
<dbReference type="GO" id="GO:0016020">
    <property type="term" value="C:membrane"/>
    <property type="evidence" value="ECO:0007669"/>
    <property type="project" value="UniProtKB-SubCell"/>
</dbReference>
<reference evidence="8 9" key="1">
    <citation type="journal article" date="2019" name="Genome Biol. Evol.">
        <title>Whole-Genome Sequencing of the Giant Devil Catfish, Bagarius yarrelli.</title>
        <authorList>
            <person name="Jiang W."/>
            <person name="Lv Y."/>
            <person name="Cheng L."/>
            <person name="Yang K."/>
            <person name="Chao B."/>
            <person name="Wang X."/>
            <person name="Li Y."/>
            <person name="Pan X."/>
            <person name="You X."/>
            <person name="Zhang Y."/>
            <person name="Yang J."/>
            <person name="Li J."/>
            <person name="Zhang X."/>
            <person name="Liu S."/>
            <person name="Sun C."/>
            <person name="Yang J."/>
            <person name="Shi Q."/>
        </authorList>
    </citation>
    <scope>NUCLEOTIDE SEQUENCE [LARGE SCALE GENOMIC DNA]</scope>
    <source>
        <strain evidence="8">JWS20170419001</strain>
        <tissue evidence="8">Muscle</tissue>
    </source>
</reference>
<evidence type="ECO:0000256" key="2">
    <source>
        <dbReference type="ARBA" id="ARBA00022692"/>
    </source>
</evidence>
<feature type="transmembrane region" description="Helical" evidence="6">
    <location>
        <begin position="375"/>
        <end position="395"/>
    </location>
</feature>
<comment type="subcellular location">
    <subcellularLocation>
        <location evidence="1">Membrane</location>
        <topology evidence="1">Multi-pass membrane protein</topology>
    </subcellularLocation>
</comment>
<feature type="transmembrane region" description="Helical" evidence="6">
    <location>
        <begin position="445"/>
        <end position="465"/>
    </location>
</feature>
<comment type="caution">
    <text evidence="8">The sequence shown here is derived from an EMBL/GenBank/DDBJ whole genome shotgun (WGS) entry which is preliminary data.</text>
</comment>
<evidence type="ECO:0000256" key="5">
    <source>
        <dbReference type="SAM" id="MobiDB-lite"/>
    </source>
</evidence>
<name>A0A556TY10_BAGYA</name>
<dbReference type="OrthoDB" id="417037at2759"/>
<organism evidence="8 9">
    <name type="scientific">Bagarius yarrelli</name>
    <name type="common">Goonch</name>
    <name type="synonym">Bagrus yarrelli</name>
    <dbReference type="NCBI Taxonomy" id="175774"/>
    <lineage>
        <taxon>Eukaryota</taxon>
        <taxon>Metazoa</taxon>
        <taxon>Chordata</taxon>
        <taxon>Craniata</taxon>
        <taxon>Vertebrata</taxon>
        <taxon>Euteleostomi</taxon>
        <taxon>Actinopterygii</taxon>
        <taxon>Neopterygii</taxon>
        <taxon>Teleostei</taxon>
        <taxon>Ostariophysi</taxon>
        <taxon>Siluriformes</taxon>
        <taxon>Sisoridae</taxon>
        <taxon>Sisorinae</taxon>
        <taxon>Bagarius</taxon>
    </lineage>
</organism>
<feature type="domain" description="Sugar phosphate transporter" evidence="7">
    <location>
        <begin position="334"/>
        <end position="518"/>
    </location>
</feature>
<sequence length="545" mass="61408">MTTRVLRDFDVLDKHGKSTLERLAKKNHQLTQASTYCFAYGRHTGLGFHREFNARKKPKANEEIVKDERTLLYKRLRKSLAVAASSSCSKSVEVNSSRVIIDPKKHTTNVKKGKMGVKTWGSKIAVGICFWTMPKEPQTLRPYSRSSRRMTWSREVEKVPSLQELTKVNRSKALLGISLGDSGIYHWCSHTVHSELDAPFKSPVQDEWSNTQQPQENINNISNDTSLSHNKDEKEVCAEPVPLSYDDLLKEKAVKVLAPRLFKTFLSEQESSETYPAVYRSQQHQYEPSTSSGVHPIDPPKSMDPSPEHEEPSLTHMPKISLPMFTVLRRFSILFTMLAEGFLLKKTFSWPVQLTVFTMIFGAFVAASADLSFDLHGYVFILMNDVLTAANGAFVKQKLDSKELGKYGLLYYNALFMILPTLLLAHVTGDMDKALNYEGWTDTLFVGQFIMSCIMGFILMYSTVLCTQYNSALTTTIVGCLKNILVTYIGMVFGGDYIFSWTNFIGLNISIAGSLVYSYITFTEEQSSKQGESINKLEVKGKVAV</sequence>
<evidence type="ECO:0000256" key="6">
    <source>
        <dbReference type="SAM" id="Phobius"/>
    </source>
</evidence>
<feature type="transmembrane region" description="Helical" evidence="6">
    <location>
        <begin position="472"/>
        <end position="491"/>
    </location>
</feature>
<proteinExistence type="predicted"/>
<dbReference type="InterPro" id="IPR004853">
    <property type="entry name" value="Sugar_P_trans_dom"/>
</dbReference>
<feature type="compositionally biased region" description="Polar residues" evidence="5">
    <location>
        <begin position="207"/>
        <end position="228"/>
    </location>
</feature>
<dbReference type="Pfam" id="PF03151">
    <property type="entry name" value="TPT"/>
    <property type="match status" value="1"/>
</dbReference>
<feature type="region of interest" description="Disordered" evidence="5">
    <location>
        <begin position="280"/>
        <end position="315"/>
    </location>
</feature>
<feature type="transmembrane region" description="Helical" evidence="6">
    <location>
        <begin position="350"/>
        <end position="369"/>
    </location>
</feature>
<feature type="transmembrane region" description="Helical" evidence="6">
    <location>
        <begin position="407"/>
        <end position="425"/>
    </location>
</feature>
<dbReference type="InterPro" id="IPR050186">
    <property type="entry name" value="TPT_transporter"/>
</dbReference>
<gene>
    <name evidence="8" type="ORF">Baya_6340</name>
</gene>
<evidence type="ECO:0000256" key="1">
    <source>
        <dbReference type="ARBA" id="ARBA00004141"/>
    </source>
</evidence>
<dbReference type="EMBL" id="VCAZ01000028">
    <property type="protein sequence ID" value="TSL22044.1"/>
    <property type="molecule type" value="Genomic_DNA"/>
</dbReference>
<feature type="compositionally biased region" description="Polar residues" evidence="5">
    <location>
        <begin position="280"/>
        <end position="293"/>
    </location>
</feature>
<keyword evidence="3 6" id="KW-1133">Transmembrane helix</keyword>
<feature type="region of interest" description="Disordered" evidence="5">
    <location>
        <begin position="206"/>
        <end position="233"/>
    </location>
</feature>